<protein>
    <recommendedName>
        <fullName evidence="4">PH domain-containing protein</fullName>
    </recommendedName>
</protein>
<proteinExistence type="predicted"/>
<keyword evidence="1" id="KW-0472">Membrane</keyword>
<reference evidence="3" key="1">
    <citation type="journal article" date="2019" name="Int. J. Syst. Evol. Microbiol.">
        <title>The Global Catalogue of Microorganisms (GCM) 10K type strain sequencing project: providing services to taxonomists for standard genome sequencing and annotation.</title>
        <authorList>
            <consortium name="The Broad Institute Genomics Platform"/>
            <consortium name="The Broad Institute Genome Sequencing Center for Infectious Disease"/>
            <person name="Wu L."/>
            <person name="Ma J."/>
        </authorList>
    </citation>
    <scope>NUCLEOTIDE SEQUENCE [LARGE SCALE GENOMIC DNA]</scope>
    <source>
        <strain evidence="3">IBRC-M 10908</strain>
    </source>
</reference>
<accession>A0ABV8U4F7</accession>
<feature type="transmembrane region" description="Helical" evidence="1">
    <location>
        <begin position="31"/>
        <end position="51"/>
    </location>
</feature>
<evidence type="ECO:0000313" key="2">
    <source>
        <dbReference type="EMBL" id="MFC4337280.1"/>
    </source>
</evidence>
<sequence>MAIFYPRWFLVGLLVFGAIEAYLSLFVESELPTFSLILPLWFILCGVLGFIRPMLWIDDDRCVMYLGPFSWTWRPPEGGRWEFDGRSLCSVRTDGRRRTIFRQFGFISAANSARLKEKYPSRPQGEE</sequence>
<keyword evidence="1" id="KW-0812">Transmembrane</keyword>
<dbReference type="EMBL" id="JBHSDK010000028">
    <property type="protein sequence ID" value="MFC4337280.1"/>
    <property type="molecule type" value="Genomic_DNA"/>
</dbReference>
<comment type="caution">
    <text evidence="2">The sequence shown here is derived from an EMBL/GenBank/DDBJ whole genome shotgun (WGS) entry which is preliminary data.</text>
</comment>
<name>A0ABV8U4F7_9ACTN</name>
<evidence type="ECO:0000313" key="3">
    <source>
        <dbReference type="Proteomes" id="UP001595823"/>
    </source>
</evidence>
<keyword evidence="1" id="KW-1133">Transmembrane helix</keyword>
<dbReference type="Proteomes" id="UP001595823">
    <property type="component" value="Unassembled WGS sequence"/>
</dbReference>
<evidence type="ECO:0008006" key="4">
    <source>
        <dbReference type="Google" id="ProtNLM"/>
    </source>
</evidence>
<keyword evidence="3" id="KW-1185">Reference proteome</keyword>
<organism evidence="2 3">
    <name type="scientific">Salininema proteolyticum</name>
    <dbReference type="NCBI Taxonomy" id="1607685"/>
    <lineage>
        <taxon>Bacteria</taxon>
        <taxon>Bacillati</taxon>
        <taxon>Actinomycetota</taxon>
        <taxon>Actinomycetes</taxon>
        <taxon>Glycomycetales</taxon>
        <taxon>Glycomycetaceae</taxon>
        <taxon>Salininema</taxon>
    </lineage>
</organism>
<dbReference type="RefSeq" id="WP_380624107.1">
    <property type="nucleotide sequence ID" value="NZ_JBHSDK010000028.1"/>
</dbReference>
<evidence type="ECO:0000256" key="1">
    <source>
        <dbReference type="SAM" id="Phobius"/>
    </source>
</evidence>
<gene>
    <name evidence="2" type="ORF">ACFPET_18940</name>
</gene>